<dbReference type="InterPro" id="IPR011625">
    <property type="entry name" value="A2M_N_BRD"/>
</dbReference>
<evidence type="ECO:0000256" key="1">
    <source>
        <dbReference type="ARBA" id="ARBA00010556"/>
    </source>
</evidence>
<dbReference type="Pfam" id="PF17973">
    <property type="entry name" value="bMG10"/>
    <property type="match status" value="1"/>
</dbReference>
<dbReference type="InterPro" id="IPR041462">
    <property type="entry name" value="Bact_A2M_MG6"/>
</dbReference>
<feature type="domain" description="Alpha-2-macroglobulin bait region" evidence="4">
    <location>
        <begin position="870"/>
        <end position="1014"/>
    </location>
</feature>
<dbReference type="Gene3D" id="1.50.10.20">
    <property type="match status" value="1"/>
</dbReference>
<feature type="domain" description="Alpha-2-macroglobulin" evidence="5">
    <location>
        <begin position="1075"/>
        <end position="1163"/>
    </location>
</feature>
<sequence>MPWLRRLVMVLAVLLPAFPVSAQELPQALVQAADAYRQALEAGEPPALDAAARQQLTETASILSGVGECRQALTLRRLVLRRDSGFAVWQAQAQNAHCARNWREAVGAAYRAYTVARSDPERFQALRLLGSAAVQDWRFDNADALAVYRAASRYGSDPQLEAEIARLTEDQRQARALRLEAIEVRDEGEEPSLCLRFNQAMPAPAERRYQDFIRTQPRVPARFRQADTDEICIDGGEFDRDYQVMVLEGLTDTEGRSLRTTRQERVRVGPRSASLRFQSHLYVLPRGSTGVPLHAVNVHEAELALYRIDERNLLAPQVRELFGTDLSAWSESRIADELGARVWSGPGEWTVEPNREQRVLLPLADDLQAHPGIYVVTARVPPDDNDGYPGPPRASQWLVVSDLGITTYQGRDGLTVGVRGLGDARPRSNVRLQLLARNNTRLAETRTDRRGFAQFSGDLLRGQGGREPVLLFALHDDGDFNFLDVSRSPFDLSDRGVGGRAHPGPLDAYLHTERGVYRPGEAVHMGLLLRDDSGRAAAPVPLTLRLLSPDDTLIWEEVVRPEAAGGLARTLRLPAAAHTGRWTLLAHVDPDAAPVGQTTFQVQAILPPRLEARFDLLPDTPLPVKQPIELELQADYLFGAPAADLEVRSEARVAVDPNPFDAFPGFRFGPLGGDGTAVVLPLQDARTDASGRARLALSIDRLPEPQAPLRAELRSEVLDVDGRVVTATATRLVDTGVPLLGLRVPGDPGPEGHVLLNEGAQARFEIVAVNARGETRHAAGLEYRLVEEQVHYQWYQEYGRWQYRREIRERDRGQGRLDVTDREPAELTFALDWGRYRLDLHDPETEARASARVQLGWGGAPGPDDPPDRLQVQHDRPAYRPGSEAVLSIEGNFDGPGQVVIASDRVLEVLPFWIEQGRGLLQVPVDADWGAGAYALVTAFRPEDVQAGLGPRRAIGVAWLGLDPDPATLAVNLDAPERLRALQTLEVGVEIPDHRDGEAVFLTLAAVDDGLLQLTRHPPPRPLEHFFGQRRLGLDIRDLYGRLLDGRAGQHGRIGTGAGAFEPDASLEPPVTMLSLFSGVVELDAEGRAIVRFDLPEFEGRVRLNAVAWSSRRMGHASRPVTVRDPVVVQAALPRFLAQGDRSTATVTLFNADGPEGSYRLRWRQRNALADLDGSRVLALDWGQRAVITLPLQGERIGHGELLLELEGPEGVSVERRLELAVRPAFARQDIRVAGRLEADGTRLLGGAAVAGLIPKTLSAQLTLDSRPQWDVAGLVHQLDRYPYGCLEQVTSAAFPLLDWPALLPDADAQAPDPQRLAQAVSRILEMQLDHGGFTLWGGPGDPDDWASVYALEFLGEARRHGVEVPDFAWERGLHWLRALVELPETRDARRMAAQSYGLYVLARNGAARSETARYLLDVVGERLPSGLAAGHLGAALALEGDRVRAQKAFALADRLPRGADLADYGSALRDRADVLRLAAAHAPDMLDPGAYAEALASAFSEERWLSTQEQAALTRAAAVVSGGERALDLTLDQYHHQAIEGPLILRPDSAALREGLTLHNRSGDPLWYALLASGHPEQPPPVKAEGLRIERQIFTLDGKALGRDSVEQGAVLVVVLEGEAVGRAVDEYRRLQLLIADPIPAGLEADSPGLEGSRALDGLDWLGEVSPTLYSDALDDRFVAALDLEPDTARHFRVAYIARAVTPGGYQMGPSFVEDMYKPYLQGRGASGWLHVRARP</sequence>
<dbReference type="Pfam" id="PF17972">
    <property type="entry name" value="bMG5"/>
    <property type="match status" value="1"/>
</dbReference>
<dbReference type="SMART" id="SM01359">
    <property type="entry name" value="A2M_N_2"/>
    <property type="match status" value="1"/>
</dbReference>
<evidence type="ECO:0000259" key="5">
    <source>
        <dbReference type="SMART" id="SM01360"/>
    </source>
</evidence>
<gene>
    <name evidence="6" type="ORF">THITH_08460</name>
</gene>
<dbReference type="InterPro" id="IPR049120">
    <property type="entry name" value="A2M_bMG2"/>
</dbReference>
<dbReference type="KEGG" id="tti:THITH_08460"/>
<evidence type="ECO:0000259" key="4">
    <source>
        <dbReference type="SMART" id="SM01359"/>
    </source>
</evidence>
<dbReference type="SUPFAM" id="SSF48239">
    <property type="entry name" value="Terpenoid cyclases/Protein prenyltransferases"/>
    <property type="match status" value="1"/>
</dbReference>
<dbReference type="InterPro" id="IPR051802">
    <property type="entry name" value="YfhM-like"/>
</dbReference>
<evidence type="ECO:0000313" key="7">
    <source>
        <dbReference type="Proteomes" id="UP000005289"/>
    </source>
</evidence>
<evidence type="ECO:0000256" key="3">
    <source>
        <dbReference type="SAM" id="SignalP"/>
    </source>
</evidence>
<dbReference type="InterPro" id="IPR041246">
    <property type="entry name" value="Bact_MG10"/>
</dbReference>
<dbReference type="GO" id="GO:0004866">
    <property type="term" value="F:endopeptidase inhibitor activity"/>
    <property type="evidence" value="ECO:0007669"/>
    <property type="project" value="InterPro"/>
</dbReference>
<feature type="chain" id="PRO_5004787740" description="Alpha-2-macroglobulin" evidence="3">
    <location>
        <begin position="23"/>
        <end position="1737"/>
    </location>
</feature>
<dbReference type="InterPro" id="IPR001599">
    <property type="entry name" value="Macroglobln_a2"/>
</dbReference>
<dbReference type="InterPro" id="IPR008930">
    <property type="entry name" value="Terpenoid_cyclase/PrenylTrfase"/>
</dbReference>
<dbReference type="EMBL" id="CP007029">
    <property type="protein sequence ID" value="AHF00070.1"/>
    <property type="molecule type" value="Genomic_DNA"/>
</dbReference>
<accession>W0DN97</accession>
<dbReference type="Pfam" id="PF11974">
    <property type="entry name" value="bMG3"/>
    <property type="match status" value="1"/>
</dbReference>
<dbReference type="Pfam" id="PF21142">
    <property type="entry name" value="A2M_bMG2"/>
    <property type="match status" value="1"/>
</dbReference>
<proteinExistence type="inferred from homology"/>
<dbReference type="PIRSF" id="PIRSF038980">
    <property type="entry name" value="A2M_bac"/>
    <property type="match status" value="1"/>
</dbReference>
<dbReference type="PANTHER" id="PTHR40094">
    <property type="entry name" value="ALPHA-2-MACROGLOBULIN HOMOLOG"/>
    <property type="match status" value="1"/>
</dbReference>
<evidence type="ECO:0008006" key="8">
    <source>
        <dbReference type="Google" id="ProtNLM"/>
    </source>
</evidence>
<dbReference type="STRING" id="713585.THITH_08460"/>
<keyword evidence="7" id="KW-1185">Reference proteome</keyword>
<name>W0DN97_9GAMM</name>
<dbReference type="Pfam" id="PF07703">
    <property type="entry name" value="A2M_BRD"/>
    <property type="match status" value="1"/>
</dbReference>
<dbReference type="InterPro" id="IPR002890">
    <property type="entry name" value="MG2"/>
</dbReference>
<dbReference type="Pfam" id="PF00207">
    <property type="entry name" value="A2M"/>
    <property type="match status" value="1"/>
</dbReference>
<organism evidence="6 7">
    <name type="scientific">Thioalkalivibrio paradoxus ARh 1</name>
    <dbReference type="NCBI Taxonomy" id="713585"/>
    <lineage>
        <taxon>Bacteria</taxon>
        <taxon>Pseudomonadati</taxon>
        <taxon>Pseudomonadota</taxon>
        <taxon>Gammaproteobacteria</taxon>
        <taxon>Chromatiales</taxon>
        <taxon>Ectothiorhodospiraceae</taxon>
        <taxon>Thioalkalivibrio</taxon>
    </lineage>
</organism>
<dbReference type="InterPro" id="IPR021868">
    <property type="entry name" value="Alpha_2_Macroglob_MG3"/>
</dbReference>
<dbReference type="PANTHER" id="PTHR40094:SF1">
    <property type="entry name" value="UBIQUITIN DOMAIN-CONTAINING PROTEIN"/>
    <property type="match status" value="1"/>
</dbReference>
<protein>
    <recommendedName>
        <fullName evidence="8">Alpha-2-macroglobulin</fullName>
    </recommendedName>
</protein>
<reference evidence="6 7" key="1">
    <citation type="submission" date="2013-12" db="EMBL/GenBank/DDBJ databases">
        <authorList>
            <consortium name="DOE Joint Genome Institute"/>
            <person name="Muyzer G."/>
            <person name="Huntemann M."/>
            <person name="Han J."/>
            <person name="Chen A."/>
            <person name="Kyrpides N."/>
            <person name="Mavromatis K."/>
            <person name="Markowitz V."/>
            <person name="Palaniappan K."/>
            <person name="Ivanova N."/>
            <person name="Schaumberg A."/>
            <person name="Pati A."/>
            <person name="Liolios K."/>
            <person name="Nordberg H.P."/>
            <person name="Cantor M.N."/>
            <person name="Hua S.X."/>
            <person name="Woyke T."/>
        </authorList>
    </citation>
    <scope>NUCLEOTIDE SEQUENCE [LARGE SCALE GENOMIC DNA]</scope>
    <source>
        <strain evidence="6 7">ARh 1</strain>
    </source>
</reference>
<dbReference type="InterPro" id="IPR041203">
    <property type="entry name" value="Bact_A2M_MG5"/>
</dbReference>
<dbReference type="CDD" id="cd02891">
    <property type="entry name" value="A2M_like"/>
    <property type="match status" value="1"/>
</dbReference>
<keyword evidence="2 3" id="KW-0732">Signal</keyword>
<dbReference type="RefSeq" id="WP_006747560.1">
    <property type="nucleotide sequence ID" value="NZ_CP007029.1"/>
</dbReference>
<dbReference type="Pfam" id="PF01835">
    <property type="entry name" value="MG2"/>
    <property type="match status" value="1"/>
</dbReference>
<dbReference type="Pfam" id="PF17962">
    <property type="entry name" value="bMG6"/>
    <property type="match status" value="1"/>
</dbReference>
<dbReference type="SMART" id="SM01360">
    <property type="entry name" value="A2M"/>
    <property type="match status" value="1"/>
</dbReference>
<dbReference type="Proteomes" id="UP000005289">
    <property type="component" value="Chromosome"/>
</dbReference>
<dbReference type="HOGENOM" id="CLU_000965_1_0_6"/>
<feature type="signal peptide" evidence="3">
    <location>
        <begin position="1"/>
        <end position="22"/>
    </location>
</feature>
<evidence type="ECO:0000313" key="6">
    <source>
        <dbReference type="EMBL" id="AHF00070.1"/>
    </source>
</evidence>
<comment type="similarity">
    <text evidence="1">Belongs to the protease inhibitor I39 (alpha-2-macroglobulin) family. Bacterial alpha-2-macroglobulin subfamily.</text>
</comment>
<dbReference type="OrthoDB" id="9767116at2"/>
<dbReference type="InterPro" id="IPR026284">
    <property type="entry name" value="A2MG_proteobact"/>
</dbReference>
<dbReference type="Gene3D" id="2.60.40.1930">
    <property type="match status" value="1"/>
</dbReference>
<evidence type="ECO:0000256" key="2">
    <source>
        <dbReference type="ARBA" id="ARBA00022729"/>
    </source>
</evidence>